<reference evidence="5" key="2">
    <citation type="submission" date="2021-04" db="EMBL/GenBank/DDBJ databases">
        <authorList>
            <person name="Gilroy R."/>
        </authorList>
    </citation>
    <scope>NUCLEOTIDE SEQUENCE</scope>
    <source>
        <strain evidence="5">CHK179-28034</strain>
    </source>
</reference>
<gene>
    <name evidence="5" type="ORF">H9968_02980</name>
</gene>
<dbReference type="SMART" id="SM00990">
    <property type="entry name" value="VRR_NUC"/>
    <property type="match status" value="1"/>
</dbReference>
<reference evidence="5" key="1">
    <citation type="journal article" date="2021" name="PeerJ">
        <title>Extensive microbial diversity within the chicken gut microbiome revealed by metagenomics and culture.</title>
        <authorList>
            <person name="Gilroy R."/>
            <person name="Ravi A."/>
            <person name="Getino M."/>
            <person name="Pursley I."/>
            <person name="Horton D.L."/>
            <person name="Alikhan N.F."/>
            <person name="Baker D."/>
            <person name="Gharbi K."/>
            <person name="Hall N."/>
            <person name="Watson M."/>
            <person name="Adriaenssens E.M."/>
            <person name="Foster-Nyarko E."/>
            <person name="Jarju S."/>
            <person name="Secka A."/>
            <person name="Antonio M."/>
            <person name="Oren A."/>
            <person name="Chaudhuri R.R."/>
            <person name="La Ragione R."/>
            <person name="Hildebrand F."/>
            <person name="Pallen M.J."/>
        </authorList>
    </citation>
    <scope>NUCLEOTIDE SEQUENCE</scope>
    <source>
        <strain evidence="5">CHK179-28034</strain>
    </source>
</reference>
<accession>A0A9D2EJI7</accession>
<keyword evidence="2" id="KW-0540">Nuclease</keyword>
<protein>
    <submittedName>
        <fullName evidence="5">VRR-NUC domain-containing protein</fullName>
    </submittedName>
</protein>
<evidence type="ECO:0000313" key="5">
    <source>
        <dbReference type="EMBL" id="HIZ38878.1"/>
    </source>
</evidence>
<feature type="domain" description="VRR-NUC" evidence="4">
    <location>
        <begin position="1"/>
        <end position="81"/>
    </location>
</feature>
<keyword evidence="3" id="KW-0378">Hydrolase</keyword>
<evidence type="ECO:0000256" key="2">
    <source>
        <dbReference type="ARBA" id="ARBA00022722"/>
    </source>
</evidence>
<comment type="caution">
    <text evidence="5">The sequence shown here is derived from an EMBL/GenBank/DDBJ whole genome shotgun (WGS) entry which is preliminary data.</text>
</comment>
<dbReference type="GO" id="GO:0016788">
    <property type="term" value="F:hydrolase activity, acting on ester bonds"/>
    <property type="evidence" value="ECO:0007669"/>
    <property type="project" value="InterPro"/>
</dbReference>
<evidence type="ECO:0000259" key="4">
    <source>
        <dbReference type="SMART" id="SM00990"/>
    </source>
</evidence>
<dbReference type="AlphaFoldDB" id="A0A9D2EJI7"/>
<comment type="cofactor">
    <cofactor evidence="1">
        <name>Mg(2+)</name>
        <dbReference type="ChEBI" id="CHEBI:18420"/>
    </cofactor>
</comment>
<dbReference type="EMBL" id="DXBR01000036">
    <property type="protein sequence ID" value="HIZ38878.1"/>
    <property type="molecule type" value="Genomic_DNA"/>
</dbReference>
<dbReference type="GO" id="GO:0003676">
    <property type="term" value="F:nucleic acid binding"/>
    <property type="evidence" value="ECO:0007669"/>
    <property type="project" value="InterPro"/>
</dbReference>
<evidence type="ECO:0000256" key="1">
    <source>
        <dbReference type="ARBA" id="ARBA00001946"/>
    </source>
</evidence>
<name>A0A9D2EJI7_9FIRM</name>
<dbReference type="InterPro" id="IPR014883">
    <property type="entry name" value="VRR_NUC"/>
</dbReference>
<dbReference type="Gene3D" id="3.40.1350.10">
    <property type="match status" value="1"/>
</dbReference>
<dbReference type="Pfam" id="PF08774">
    <property type="entry name" value="VRR_NUC"/>
    <property type="match status" value="1"/>
</dbReference>
<proteinExistence type="predicted"/>
<dbReference type="InterPro" id="IPR011856">
    <property type="entry name" value="tRNA_endonuc-like_dom_sf"/>
</dbReference>
<sequence>MREKEIEALLRDGVKRLGGTAYKFTSPGNSGVPDRLVVFRGRAPIFVELKTKAGRLTELQEVQIERLRSLGQDVRVLYGKDDVLKFLSLQESLQKIMDELLGGGGGAI</sequence>
<organism evidence="5 6">
    <name type="scientific">Candidatus Anaerobutyricum stercoris</name>
    <dbReference type="NCBI Taxonomy" id="2838457"/>
    <lineage>
        <taxon>Bacteria</taxon>
        <taxon>Bacillati</taxon>
        <taxon>Bacillota</taxon>
        <taxon>Clostridia</taxon>
        <taxon>Lachnospirales</taxon>
        <taxon>Lachnospiraceae</taxon>
        <taxon>Anaerobutyricum</taxon>
    </lineage>
</organism>
<evidence type="ECO:0000256" key="3">
    <source>
        <dbReference type="ARBA" id="ARBA00022801"/>
    </source>
</evidence>
<evidence type="ECO:0000313" key="6">
    <source>
        <dbReference type="Proteomes" id="UP000824049"/>
    </source>
</evidence>
<dbReference type="Proteomes" id="UP000824049">
    <property type="component" value="Unassembled WGS sequence"/>
</dbReference>
<dbReference type="GO" id="GO:0004518">
    <property type="term" value="F:nuclease activity"/>
    <property type="evidence" value="ECO:0007669"/>
    <property type="project" value="UniProtKB-KW"/>
</dbReference>